<organism evidence="4 5">
    <name type="scientific">Mucilaginibacter dorajii</name>
    <dbReference type="NCBI Taxonomy" id="692994"/>
    <lineage>
        <taxon>Bacteria</taxon>
        <taxon>Pseudomonadati</taxon>
        <taxon>Bacteroidota</taxon>
        <taxon>Sphingobacteriia</taxon>
        <taxon>Sphingobacteriales</taxon>
        <taxon>Sphingobacteriaceae</taxon>
        <taxon>Mucilaginibacter</taxon>
    </lineage>
</organism>
<gene>
    <name evidence="4" type="ORF">GCM10022210_27860</name>
</gene>
<feature type="transmembrane region" description="Helical" evidence="2">
    <location>
        <begin position="7"/>
        <end position="32"/>
    </location>
</feature>
<accession>A0ABP7Q3I9</accession>
<evidence type="ECO:0000259" key="3">
    <source>
        <dbReference type="Pfam" id="PF05170"/>
    </source>
</evidence>
<keyword evidence="2" id="KW-0472">Membrane</keyword>
<evidence type="ECO:0000313" key="4">
    <source>
        <dbReference type="EMBL" id="GAA3975745.1"/>
    </source>
</evidence>
<protein>
    <recommendedName>
        <fullName evidence="3">AsmA domain-containing protein</fullName>
    </recommendedName>
</protein>
<dbReference type="InterPro" id="IPR007844">
    <property type="entry name" value="AsmA"/>
</dbReference>
<dbReference type="EMBL" id="BAAAZC010000019">
    <property type="protein sequence ID" value="GAA3975745.1"/>
    <property type="molecule type" value="Genomic_DNA"/>
</dbReference>
<dbReference type="Proteomes" id="UP001500742">
    <property type="component" value="Unassembled WGS sequence"/>
</dbReference>
<dbReference type="PANTHER" id="PTHR30441">
    <property type="entry name" value="DUF748 DOMAIN-CONTAINING PROTEIN"/>
    <property type="match status" value="1"/>
</dbReference>
<evidence type="ECO:0000256" key="1">
    <source>
        <dbReference type="SAM" id="MobiDB-lite"/>
    </source>
</evidence>
<feature type="region of interest" description="Disordered" evidence="1">
    <location>
        <begin position="805"/>
        <end position="830"/>
    </location>
</feature>
<reference evidence="5" key="1">
    <citation type="journal article" date="2019" name="Int. J. Syst. Evol. Microbiol.">
        <title>The Global Catalogue of Microorganisms (GCM) 10K type strain sequencing project: providing services to taxonomists for standard genome sequencing and annotation.</title>
        <authorList>
            <consortium name="The Broad Institute Genomics Platform"/>
            <consortium name="The Broad Institute Genome Sequencing Center for Infectious Disease"/>
            <person name="Wu L."/>
            <person name="Ma J."/>
        </authorList>
    </citation>
    <scope>NUCLEOTIDE SEQUENCE [LARGE SCALE GENOMIC DNA]</scope>
    <source>
        <strain evidence="5">JCM 16601</strain>
    </source>
</reference>
<proteinExistence type="predicted"/>
<feature type="domain" description="AsmA" evidence="3">
    <location>
        <begin position="1"/>
        <end position="162"/>
    </location>
</feature>
<keyword evidence="2" id="KW-1133">Transmembrane helix</keyword>
<dbReference type="Pfam" id="PF05170">
    <property type="entry name" value="AsmA"/>
    <property type="match status" value="1"/>
</dbReference>
<comment type="caution">
    <text evidence="4">The sequence shown here is derived from an EMBL/GenBank/DDBJ whole genome shotgun (WGS) entry which is preliminary data.</text>
</comment>
<keyword evidence="5" id="KW-1185">Reference proteome</keyword>
<sequence>MPKWIKIILKVIGALAAVVIVAFLGITMYIVFNKEKVLKMMTTALNKNLNGTLTIGKLDPTFFKGFPGVSVTLKDVVIKDAQWSVHHHTLLDAKNFAVSVNAAALFHGSVQITKIDIIDANIDLFTDSTGYSNTSVFKSKPKDKNAPKDTSSSSTQIKRFTLNKVNFVVDDRKAFKLFKFEVQDVDGRMEYPSTGWHAYIDLQTLVKSFAFNTRQGSFMKDKQLNGSFDITYNEPAKLITVAPKVLNIGDDAFTIGGKFNLAKPDVDFVLNIADDNILWTSASHLLSPNITKSLNKFNIDEPFAVTCNIAGSFGGGGDPSIFVTANVKDNVVTIPGNKIENCSFKGVFSNNYVNGKGFNDDNSVIKLYHFNGTYKQVPFTIDTAFINNLNVPVATGIFKSHFDIAKLNHAIGDDDLRFTKGYADLKLAYKADLVNYKISKPKLAGTISVKNADVSYVPRNLNFKNTAVTIKFAGDDLLLNGIRLQTGNSIVFMEGRVNNFLNLYYTAPEKILLSWQVRSPQLHLAEFLGFLNSRQPAEPVKSVAGGKTNINSALSTAFEKGRAEIHLRVDKVYYKNFLATDATADFLMADNVIKVNNVSVKHAGGSLKLNGNFVQSGAVNDFTVNTKIDNVNTSGFFAAFNNFGMQNFTSKNLTGFLSAQAHLTGKINSGGNIVPRSLKGLVTVDLKQGSLLNFTPITSVGKFAFPFRDLKNIKFENLNMKFDVDGDKINISPMQINSSVLNMDVAGVYSMGKGTNIALDIPLRNPKGDTAIVDQTEKNKKRMKGIVLHILAADGDDGKIKIKWNKNRDKKDDKDKKGNDNITGEEKGSN</sequence>
<dbReference type="PANTHER" id="PTHR30441:SF8">
    <property type="entry name" value="DUF748 DOMAIN-CONTAINING PROTEIN"/>
    <property type="match status" value="1"/>
</dbReference>
<dbReference type="RefSeq" id="WP_259087562.1">
    <property type="nucleotide sequence ID" value="NZ_BAAAZC010000019.1"/>
</dbReference>
<name>A0ABP7Q3I9_9SPHI</name>
<dbReference type="InterPro" id="IPR052894">
    <property type="entry name" value="AsmA-related"/>
</dbReference>
<keyword evidence="2" id="KW-0812">Transmembrane</keyword>
<evidence type="ECO:0000256" key="2">
    <source>
        <dbReference type="SAM" id="Phobius"/>
    </source>
</evidence>
<evidence type="ECO:0000313" key="5">
    <source>
        <dbReference type="Proteomes" id="UP001500742"/>
    </source>
</evidence>